<proteinExistence type="predicted"/>
<dbReference type="Gene3D" id="2.60.120.260">
    <property type="entry name" value="Galactose-binding domain-like"/>
    <property type="match status" value="1"/>
</dbReference>
<reference evidence="1 2" key="1">
    <citation type="submission" date="2018-01" db="EMBL/GenBank/DDBJ databases">
        <title>Complete genome sequence of Flavivirga eckloniae ECD14 isolated from seaweed Ecklonia cava.</title>
        <authorList>
            <person name="Lee J.H."/>
            <person name="Baik K.S."/>
            <person name="Seong C.N."/>
        </authorList>
    </citation>
    <scope>NUCLEOTIDE SEQUENCE [LARGE SCALE GENOMIC DNA]</scope>
    <source>
        <strain evidence="1 2">ECD14</strain>
    </source>
</reference>
<dbReference type="OrthoDB" id="1165026at2"/>
<name>A0A2K9PVQ2_9FLAO</name>
<dbReference type="PROSITE" id="PS51257">
    <property type="entry name" value="PROKAR_LIPOPROTEIN"/>
    <property type="match status" value="1"/>
</dbReference>
<evidence type="ECO:0000313" key="2">
    <source>
        <dbReference type="Proteomes" id="UP000235826"/>
    </source>
</evidence>
<dbReference type="Proteomes" id="UP000235826">
    <property type="component" value="Chromosome"/>
</dbReference>
<accession>A0A2K9PVQ2</accession>
<protein>
    <recommendedName>
        <fullName evidence="3">PKD domain-containing protein</fullName>
    </recommendedName>
</protein>
<keyword evidence="2" id="KW-1185">Reference proteome</keyword>
<dbReference type="KEGG" id="fek:C1H87_18465"/>
<dbReference type="RefSeq" id="WP_102757233.1">
    <property type="nucleotide sequence ID" value="NZ_CP025791.1"/>
</dbReference>
<dbReference type="AlphaFoldDB" id="A0A2K9PVQ2"/>
<gene>
    <name evidence="1" type="ORF">C1H87_18465</name>
</gene>
<sequence length="501" mass="54424">MILKNIKFYIATLCTLIILSCTTRDDSFTPPEGTVPVAFIITSIIEANNDRDLITREGFDVEFLDASIGTSDDRQWEFPEGSYEIVSGGLDTKKIKVKFLSSGDKEVKLNKNSAETATVTITVLEGASATFSLAPVDPDVPGFSFDQTTGTLTVESGTEVQFTSNVTGGLSNFNWKFPGQSPSFSEEANPIITFLKLGESNWNFRVTSAVPFGDIRIPFYEVDAEETFLKVIVTPSSKPFVVAVSEANELEDETIQIPFNGEFSPFSSQESHFSVMLNGTTPLGIESVSLNSEDATILEIKLSEPIYRPDVLTVSYDGNGTLQSKDTRSPVAFTDLPVAMHNVSSVPMASADIFDFEGINAPAAWTVRHDNVGGAVEISNDRATSGSSSLKITGSGGTVRFVCSENIDVPAGEYIITFDLFIEAGGTYGEIWPTIGNPWFQQWRDARAAAIPRGEWVEVSTTADIIYGSTTTLAQIAVRLEGGTGVVYMDNWKLLTKEVRP</sequence>
<evidence type="ECO:0000313" key="1">
    <source>
        <dbReference type="EMBL" id="AUP80587.1"/>
    </source>
</evidence>
<dbReference type="EMBL" id="CP025791">
    <property type="protein sequence ID" value="AUP80587.1"/>
    <property type="molecule type" value="Genomic_DNA"/>
</dbReference>
<evidence type="ECO:0008006" key="3">
    <source>
        <dbReference type="Google" id="ProtNLM"/>
    </source>
</evidence>
<organism evidence="1 2">
    <name type="scientific">Flavivirga eckloniae</name>
    <dbReference type="NCBI Taxonomy" id="1803846"/>
    <lineage>
        <taxon>Bacteria</taxon>
        <taxon>Pseudomonadati</taxon>
        <taxon>Bacteroidota</taxon>
        <taxon>Flavobacteriia</taxon>
        <taxon>Flavobacteriales</taxon>
        <taxon>Flavobacteriaceae</taxon>
        <taxon>Flavivirga</taxon>
    </lineage>
</organism>